<name>A0A146KF25_9EUKA</name>
<dbReference type="InterPro" id="IPR036997">
    <property type="entry name" value="PA28_C_sf"/>
</dbReference>
<gene>
    <name evidence="2" type="ORF">TPC1_11741</name>
</gene>
<evidence type="ECO:0000313" key="2">
    <source>
        <dbReference type="EMBL" id="JAP95313.1"/>
    </source>
</evidence>
<reference evidence="2" key="1">
    <citation type="submission" date="2015-07" db="EMBL/GenBank/DDBJ databases">
        <title>Adaptation to a free-living lifestyle via gene acquisitions in the diplomonad Trepomonas sp. PC1.</title>
        <authorList>
            <person name="Xu F."/>
            <person name="Jerlstrom-Hultqvist J."/>
            <person name="Kolisko M."/>
            <person name="Simpson A.G.B."/>
            <person name="Roger A.J."/>
            <person name="Svard S.G."/>
            <person name="Andersson J.O."/>
        </authorList>
    </citation>
    <scope>NUCLEOTIDE SEQUENCE</scope>
    <source>
        <strain evidence="2">PC1</strain>
    </source>
</reference>
<accession>A0A146KF25</accession>
<dbReference type="Gene3D" id="1.20.120.180">
    <property type="entry name" value="Proteasome activator pa28, C-terminal domain"/>
    <property type="match status" value="1"/>
</dbReference>
<dbReference type="InterPro" id="IPR003186">
    <property type="entry name" value="PA28_C"/>
</dbReference>
<dbReference type="EMBL" id="GDID01001293">
    <property type="protein sequence ID" value="JAP95313.1"/>
    <property type="molecule type" value="Transcribed_RNA"/>
</dbReference>
<organism evidence="2">
    <name type="scientific">Trepomonas sp. PC1</name>
    <dbReference type="NCBI Taxonomy" id="1076344"/>
    <lineage>
        <taxon>Eukaryota</taxon>
        <taxon>Metamonada</taxon>
        <taxon>Diplomonadida</taxon>
        <taxon>Hexamitidae</taxon>
        <taxon>Hexamitinae</taxon>
        <taxon>Trepomonas</taxon>
    </lineage>
</organism>
<feature type="domain" description="Proteasome activator PA28 C-terminal" evidence="1">
    <location>
        <begin position="88"/>
        <end position="224"/>
    </location>
</feature>
<keyword evidence="2" id="KW-0647">Proteasome</keyword>
<proteinExistence type="predicted"/>
<protein>
    <submittedName>
        <fullName evidence="2">Proteasome activator pa28 beta subunit-containing protein</fullName>
    </submittedName>
</protein>
<dbReference type="InterPro" id="IPR036252">
    <property type="entry name" value="Proteasome_activ_sf"/>
</dbReference>
<evidence type="ECO:0000259" key="1">
    <source>
        <dbReference type="Pfam" id="PF02252"/>
    </source>
</evidence>
<dbReference type="SUPFAM" id="SSF47216">
    <property type="entry name" value="Proteasome activator"/>
    <property type="match status" value="1"/>
</dbReference>
<sequence length="233" mass="26962">MRSQTTTAQDDARIAIFKQLPQLYLDLNEELAKNNLLNPQQIKQNYNRTEALLIYKNQQEAAQLTVNSSLIQKIFNGKDQENIQIAAQINPHVQELHNLVEKYAERFKQIADPVLLWFQVLLPKDTTKATANQEFLIQLLQDMQKAYEDAQGYYEKFTVYHNQRSNCVKQITKHGIWDFYAALMLIDMKELQTCRDFIIDLSLNCVGIYNGIVANQEKLKQQKDGMAASGVIY</sequence>
<dbReference type="Pfam" id="PF02252">
    <property type="entry name" value="PA28_C"/>
    <property type="match status" value="1"/>
</dbReference>
<dbReference type="GO" id="GO:0008537">
    <property type="term" value="C:proteasome activator complex"/>
    <property type="evidence" value="ECO:0007669"/>
    <property type="project" value="InterPro"/>
</dbReference>
<dbReference type="AlphaFoldDB" id="A0A146KF25"/>